<dbReference type="GO" id="GO:0006629">
    <property type="term" value="P:lipid metabolic process"/>
    <property type="evidence" value="ECO:0007669"/>
    <property type="project" value="TreeGrafter"/>
</dbReference>
<evidence type="ECO:0000256" key="3">
    <source>
        <dbReference type="ARBA" id="ARBA00022692"/>
    </source>
</evidence>
<evidence type="ECO:0000256" key="6">
    <source>
        <dbReference type="ARBA" id="ARBA00023136"/>
    </source>
</evidence>
<name>A6G052_9BACT</name>
<comment type="caution">
    <text evidence="8">The sequence shown here is derived from an EMBL/GenBank/DDBJ whole genome shotgun (WGS) entry which is preliminary data.</text>
</comment>
<evidence type="ECO:0000256" key="1">
    <source>
        <dbReference type="ARBA" id="ARBA00004127"/>
    </source>
</evidence>
<dbReference type="PANTHER" id="PTHR13416:SF2">
    <property type="entry name" value="TRANSMEMBRANE PROTEIN 43"/>
    <property type="match status" value="1"/>
</dbReference>
<dbReference type="PANTHER" id="PTHR13416">
    <property type="match status" value="1"/>
</dbReference>
<evidence type="ECO:0000256" key="5">
    <source>
        <dbReference type="ARBA" id="ARBA00022989"/>
    </source>
</evidence>
<gene>
    <name evidence="8" type="ORF">PPSIR1_12738</name>
</gene>
<dbReference type="AlphaFoldDB" id="A6G052"/>
<proteinExistence type="predicted"/>
<evidence type="ECO:0000313" key="8">
    <source>
        <dbReference type="EMBL" id="EDM80749.1"/>
    </source>
</evidence>
<keyword evidence="6 7" id="KW-0472">Membrane</keyword>
<dbReference type="eggNOG" id="COG0628">
    <property type="taxonomic scope" value="Bacteria"/>
</dbReference>
<comment type="subcellular location">
    <subcellularLocation>
        <location evidence="1">Endomembrane system</location>
        <topology evidence="1">Multi-pass membrane protein</topology>
    </subcellularLocation>
    <subcellularLocation>
        <location evidence="2">Endoplasmic reticulum membrane</location>
    </subcellularLocation>
</comment>
<feature type="transmembrane region" description="Helical" evidence="7">
    <location>
        <begin position="331"/>
        <end position="353"/>
    </location>
</feature>
<dbReference type="STRING" id="391625.PPSIR1_12738"/>
<dbReference type="EMBL" id="ABCS01000008">
    <property type="protein sequence ID" value="EDM80749.1"/>
    <property type="molecule type" value="Genomic_DNA"/>
</dbReference>
<dbReference type="GO" id="GO:0071763">
    <property type="term" value="P:nuclear membrane organization"/>
    <property type="evidence" value="ECO:0007669"/>
    <property type="project" value="TreeGrafter"/>
</dbReference>
<dbReference type="InterPro" id="IPR012430">
    <property type="entry name" value="TMEM43_fam"/>
</dbReference>
<dbReference type="GO" id="GO:0012505">
    <property type="term" value="C:endomembrane system"/>
    <property type="evidence" value="ECO:0007669"/>
    <property type="project" value="UniProtKB-SubCell"/>
</dbReference>
<evidence type="ECO:0000256" key="7">
    <source>
        <dbReference type="SAM" id="Phobius"/>
    </source>
</evidence>
<sequence length="383" mass="40860">MIAMAVTEVEHESGFSRLISSIGSVLIGVVLFLVAFPVLFWGEGRAVKRAADLEAGSSAVATVSVDSVDGGQDGELVHCVGEAATSDNLTDSVIGQSAAALRLRRSVEMYQWIETSESTKRKKLGGGTETVTTYTYSTDWSASYEDSTEFAELGHDNPPMPAEGETLDAQTVTLGARSLSPELVSQIDDFTVLAPDTEAIASVTLGDRSASVSGDYIYFGVDPAMPEVGDVRIKLETVASPTQVSIVAGQAGETFGSWTTPDDRELEPRLEVGNHSADEMFAQMNDENTMMTWIIRVVGFGMMFIGMMMTLRPLVVVADVVPFIGSFIEGGAFLISFAVSLPLTLATIAVGWIFYRPLLAIGLLALGAGILFLGIKMKRKSKG</sequence>
<evidence type="ECO:0000313" key="9">
    <source>
        <dbReference type="Proteomes" id="UP000005801"/>
    </source>
</evidence>
<evidence type="ECO:0000256" key="4">
    <source>
        <dbReference type="ARBA" id="ARBA00022824"/>
    </source>
</evidence>
<evidence type="ECO:0000256" key="2">
    <source>
        <dbReference type="ARBA" id="ARBA00004586"/>
    </source>
</evidence>
<keyword evidence="9" id="KW-1185">Reference proteome</keyword>
<keyword evidence="3 7" id="KW-0812">Transmembrane</keyword>
<dbReference type="Proteomes" id="UP000005801">
    <property type="component" value="Unassembled WGS sequence"/>
</dbReference>
<dbReference type="Pfam" id="PF07787">
    <property type="entry name" value="TMEM43"/>
    <property type="match status" value="1"/>
</dbReference>
<accession>A6G052</accession>
<organism evidence="8 9">
    <name type="scientific">Plesiocystis pacifica SIR-1</name>
    <dbReference type="NCBI Taxonomy" id="391625"/>
    <lineage>
        <taxon>Bacteria</taxon>
        <taxon>Pseudomonadati</taxon>
        <taxon>Myxococcota</taxon>
        <taxon>Polyangia</taxon>
        <taxon>Nannocystales</taxon>
        <taxon>Nannocystaceae</taxon>
        <taxon>Plesiocystis</taxon>
    </lineage>
</organism>
<keyword evidence="4" id="KW-0256">Endoplasmic reticulum</keyword>
<feature type="transmembrane region" description="Helical" evidence="7">
    <location>
        <begin position="18"/>
        <end position="41"/>
    </location>
</feature>
<feature type="transmembrane region" description="Helical" evidence="7">
    <location>
        <begin position="293"/>
        <end position="311"/>
    </location>
</feature>
<protein>
    <submittedName>
        <fullName evidence="8">Uncharacterized protein</fullName>
    </submittedName>
</protein>
<reference evidence="8 9" key="1">
    <citation type="submission" date="2007-06" db="EMBL/GenBank/DDBJ databases">
        <authorList>
            <person name="Shimkets L."/>
            <person name="Ferriera S."/>
            <person name="Johnson J."/>
            <person name="Kravitz S."/>
            <person name="Beeson K."/>
            <person name="Sutton G."/>
            <person name="Rogers Y.-H."/>
            <person name="Friedman R."/>
            <person name="Frazier M."/>
            <person name="Venter J.C."/>
        </authorList>
    </citation>
    <scope>NUCLEOTIDE SEQUENCE [LARGE SCALE GENOMIC DNA]</scope>
    <source>
        <strain evidence="8 9">SIR-1</strain>
    </source>
</reference>
<keyword evidence="5 7" id="KW-1133">Transmembrane helix</keyword>
<feature type="transmembrane region" description="Helical" evidence="7">
    <location>
        <begin position="358"/>
        <end position="375"/>
    </location>
</feature>